<accession>A0A9P1G9V1</accession>
<reference evidence="2" key="2">
    <citation type="submission" date="2024-04" db="EMBL/GenBank/DDBJ databases">
        <authorList>
            <person name="Chen Y."/>
            <person name="Shah S."/>
            <person name="Dougan E. K."/>
            <person name="Thang M."/>
            <person name="Chan C."/>
        </authorList>
    </citation>
    <scope>NUCLEOTIDE SEQUENCE [LARGE SCALE GENOMIC DNA]</scope>
</reference>
<name>A0A9P1G9V1_9DINO</name>
<evidence type="ECO:0000313" key="2">
    <source>
        <dbReference type="EMBL" id="CAL1158889.1"/>
    </source>
</evidence>
<dbReference type="EMBL" id="CAMXCT010003643">
    <property type="protein sequence ID" value="CAI4005514.1"/>
    <property type="molecule type" value="Genomic_DNA"/>
</dbReference>
<dbReference type="OrthoDB" id="10649346at2759"/>
<dbReference type="EMBL" id="CAMXCT020003643">
    <property type="protein sequence ID" value="CAL1158889.1"/>
    <property type="molecule type" value="Genomic_DNA"/>
</dbReference>
<evidence type="ECO:0000313" key="4">
    <source>
        <dbReference type="Proteomes" id="UP001152797"/>
    </source>
</evidence>
<reference evidence="1" key="1">
    <citation type="submission" date="2022-10" db="EMBL/GenBank/DDBJ databases">
        <authorList>
            <person name="Chen Y."/>
            <person name="Dougan E. K."/>
            <person name="Chan C."/>
            <person name="Rhodes N."/>
            <person name="Thang M."/>
        </authorList>
    </citation>
    <scope>NUCLEOTIDE SEQUENCE</scope>
</reference>
<dbReference type="AlphaFoldDB" id="A0A9P1G9V1"/>
<dbReference type="Gene3D" id="1.25.40.10">
    <property type="entry name" value="Tetratricopeptide repeat domain"/>
    <property type="match status" value="1"/>
</dbReference>
<evidence type="ECO:0000313" key="3">
    <source>
        <dbReference type="EMBL" id="CAL4792826.1"/>
    </source>
</evidence>
<protein>
    <submittedName>
        <fullName evidence="3">Pentacotripeptide-repeat region of PRORP domain-containing protein</fullName>
    </submittedName>
</protein>
<gene>
    <name evidence="1" type="ORF">C1SCF055_LOCUS31230</name>
</gene>
<dbReference type="Proteomes" id="UP001152797">
    <property type="component" value="Unassembled WGS sequence"/>
</dbReference>
<comment type="caution">
    <text evidence="1">The sequence shown here is derived from an EMBL/GenBank/DDBJ whole genome shotgun (WGS) entry which is preliminary data.</text>
</comment>
<proteinExistence type="predicted"/>
<dbReference type="InterPro" id="IPR011990">
    <property type="entry name" value="TPR-like_helical_dom_sf"/>
</dbReference>
<keyword evidence="4" id="KW-1185">Reference proteome</keyword>
<dbReference type="EMBL" id="CAMXCT030003643">
    <property type="protein sequence ID" value="CAL4792826.1"/>
    <property type="molecule type" value="Genomic_DNA"/>
</dbReference>
<evidence type="ECO:0000313" key="1">
    <source>
        <dbReference type="EMBL" id="CAI4005514.1"/>
    </source>
</evidence>
<organism evidence="1">
    <name type="scientific">Cladocopium goreaui</name>
    <dbReference type="NCBI Taxonomy" id="2562237"/>
    <lineage>
        <taxon>Eukaryota</taxon>
        <taxon>Sar</taxon>
        <taxon>Alveolata</taxon>
        <taxon>Dinophyceae</taxon>
        <taxon>Suessiales</taxon>
        <taxon>Symbiodiniaceae</taxon>
        <taxon>Cladocopium</taxon>
    </lineage>
</organism>
<sequence length="439" mass="49612">MWCRKPCLPIANLSSRISQRQIHARPAQTFIAQRQRLESRTSEERLYPCASDFIPAPTQTPGPEESAETRRKIQWSKRPEEVLLHLNRAIKANHFDSAVVGSAMKRCEQGRWWDCLCQVRLLQTRHQVEMTDVTLGIYLTGLARCASGEAYGVRKDRREKLLQLGQDAWDTFGSFSGLNQTQVGILLNSALHLCSIAASAAALEWAEQLWHLASLSGGETLEGTWRFEATRVNYETFLTILSKCGQQQRVDDMLDSLEERGWRASPVLVAALVHVAGEQRNSERAEELWRRLVDRVGAKPNLMAIAARAKAQMLVGKIPACADIIEQGIEQGGMTINYKVFEMLVQALTLIYHSSLSLEDRLRLQKVLESHAVDIRDMSTRQQQDWVKLRGVADALLAEPKQLRHRDLLVTWHAQRAMVKWANFQAGTAYLSMGDSSRS</sequence>